<dbReference type="Proteomes" id="UP000316429">
    <property type="component" value="Unassembled WGS sequence"/>
</dbReference>
<evidence type="ECO:0000259" key="3">
    <source>
        <dbReference type="PROSITE" id="PS51332"/>
    </source>
</evidence>
<keyword evidence="1" id="KW-0472">Membrane</keyword>
<feature type="transmembrane region" description="Helical" evidence="1">
    <location>
        <begin position="13"/>
        <end position="33"/>
    </location>
</feature>
<gene>
    <name evidence="4" type="ORF">FJQ55_05170</name>
</gene>
<keyword evidence="1" id="KW-0812">Transmembrane</keyword>
<dbReference type="GO" id="GO:0006355">
    <property type="term" value="P:regulation of DNA-templated transcription"/>
    <property type="evidence" value="ECO:0007669"/>
    <property type="project" value="InterPro"/>
</dbReference>
<dbReference type="SUPFAM" id="SSF52242">
    <property type="entry name" value="Cobalamin (vitamin B12)-binding domain"/>
    <property type="match status" value="1"/>
</dbReference>
<dbReference type="GO" id="GO:0046872">
    <property type="term" value="F:metal ion binding"/>
    <property type="evidence" value="ECO:0007669"/>
    <property type="project" value="InterPro"/>
</dbReference>
<accession>A0A504U738</accession>
<dbReference type="InterPro" id="IPR000551">
    <property type="entry name" value="MerR-type_HTH_dom"/>
</dbReference>
<dbReference type="Pfam" id="PF02310">
    <property type="entry name" value="B12-binding"/>
    <property type="match status" value="1"/>
</dbReference>
<dbReference type="InterPro" id="IPR006158">
    <property type="entry name" value="Cobalamin-bd"/>
</dbReference>
<evidence type="ECO:0000313" key="5">
    <source>
        <dbReference type="Proteomes" id="UP000316429"/>
    </source>
</evidence>
<dbReference type="SUPFAM" id="SSF46955">
    <property type="entry name" value="Putative DNA-binding domain"/>
    <property type="match status" value="1"/>
</dbReference>
<evidence type="ECO:0000259" key="2">
    <source>
        <dbReference type="PROSITE" id="PS50937"/>
    </source>
</evidence>
<comment type="caution">
    <text evidence="4">The sequence shown here is derived from an EMBL/GenBank/DDBJ whole genome shotgun (WGS) entry which is preliminary data.</text>
</comment>
<keyword evidence="1" id="KW-1133">Transmembrane helix</keyword>
<dbReference type="InterPro" id="IPR036594">
    <property type="entry name" value="Meth_synthase_dom"/>
</dbReference>
<dbReference type="EMBL" id="VFYP01000001">
    <property type="protein sequence ID" value="TPP10259.1"/>
    <property type="molecule type" value="Genomic_DNA"/>
</dbReference>
<dbReference type="GO" id="GO:0003677">
    <property type="term" value="F:DNA binding"/>
    <property type="evidence" value="ECO:0007669"/>
    <property type="project" value="InterPro"/>
</dbReference>
<feature type="domain" description="B12-binding" evidence="3">
    <location>
        <begin position="220"/>
        <end position="343"/>
    </location>
</feature>
<feature type="domain" description="HTH merR-type" evidence="2">
    <location>
        <begin position="54"/>
        <end position="123"/>
    </location>
</feature>
<dbReference type="InterPro" id="IPR009061">
    <property type="entry name" value="DNA-bd_dom_put_sf"/>
</dbReference>
<dbReference type="AlphaFoldDB" id="A0A504U738"/>
<organism evidence="4 5">
    <name type="scientific">Rhizobium glycinendophyticum</name>
    <dbReference type="NCBI Taxonomy" id="2589807"/>
    <lineage>
        <taxon>Bacteria</taxon>
        <taxon>Pseudomonadati</taxon>
        <taxon>Pseudomonadota</taxon>
        <taxon>Alphaproteobacteria</taxon>
        <taxon>Hyphomicrobiales</taxon>
        <taxon>Rhizobiaceae</taxon>
        <taxon>Rhizobium/Agrobacterium group</taxon>
        <taxon>Rhizobium</taxon>
    </lineage>
</organism>
<dbReference type="PROSITE" id="PS51332">
    <property type="entry name" value="B12_BINDING"/>
    <property type="match status" value="1"/>
</dbReference>
<protein>
    <submittedName>
        <fullName evidence="4">MerR family transcriptional regulator</fullName>
    </submittedName>
</protein>
<dbReference type="Gene3D" id="1.10.1240.10">
    <property type="entry name" value="Methionine synthase domain"/>
    <property type="match status" value="1"/>
</dbReference>
<keyword evidence="5" id="KW-1185">Reference proteome</keyword>
<dbReference type="Gene3D" id="3.40.50.280">
    <property type="entry name" value="Cobalamin-binding domain"/>
    <property type="match status" value="1"/>
</dbReference>
<dbReference type="SMART" id="SM00422">
    <property type="entry name" value="HTH_MERR"/>
    <property type="match status" value="1"/>
</dbReference>
<name>A0A504U738_9HYPH</name>
<reference evidence="4 5" key="1">
    <citation type="submission" date="2019-06" db="EMBL/GenBank/DDBJ databases">
        <title>Rhizobium sp. CL12 isolated from roots of soybean.</title>
        <authorList>
            <person name="Wang C."/>
        </authorList>
    </citation>
    <scope>NUCLEOTIDE SEQUENCE [LARGE SCALE GENOMIC DNA]</scope>
    <source>
        <strain evidence="4 5">CL12</strain>
    </source>
</reference>
<dbReference type="PROSITE" id="PS50937">
    <property type="entry name" value="HTH_MERR_2"/>
    <property type="match status" value="1"/>
</dbReference>
<evidence type="ECO:0000256" key="1">
    <source>
        <dbReference type="SAM" id="Phobius"/>
    </source>
</evidence>
<dbReference type="CDD" id="cd02065">
    <property type="entry name" value="B12-binding_like"/>
    <property type="match status" value="1"/>
</dbReference>
<dbReference type="Pfam" id="PF02607">
    <property type="entry name" value="B12-binding_2"/>
    <property type="match status" value="1"/>
</dbReference>
<sequence>MARPPGGPFAFEIPRGIAIVLLALSLIYAAHCGRRGTRHSMRMTGSGRDNDRTLLSLAEVLSISGITKLVLHAWERRYGIEPAERSETGRRFYTRDQAERLRLLKVCSDAGHRIGTIFELPLDDLRRLEVSVLARQRNAPLIAALGAMNGEDFRDMLLTRADAEGPEGFLDATVLPLLRDIGDLWSQGSLSIAAEHLASVKIRRLLGAMIDGAPRPRAGAPRMMSATLSGEEHEIGALAASLVARLHGWDSLHLGPNLPPEEVEAAAMARGVCCVCLSGVNGKPARLEAELRQLRATLPEDIAVVTGGPAYAALPAIDGVQFLPHFDALRDFLDRKARLRPAR</sequence>
<evidence type="ECO:0000313" key="4">
    <source>
        <dbReference type="EMBL" id="TPP10259.1"/>
    </source>
</evidence>
<dbReference type="Gene3D" id="1.10.1660.10">
    <property type="match status" value="1"/>
</dbReference>
<proteinExistence type="predicted"/>
<dbReference type="GO" id="GO:0031419">
    <property type="term" value="F:cobalamin binding"/>
    <property type="evidence" value="ECO:0007669"/>
    <property type="project" value="InterPro"/>
</dbReference>
<dbReference type="InterPro" id="IPR036724">
    <property type="entry name" value="Cobalamin-bd_sf"/>
</dbReference>
<dbReference type="InterPro" id="IPR003759">
    <property type="entry name" value="Cbl-bd_cap"/>
</dbReference>
<dbReference type="Pfam" id="PF13411">
    <property type="entry name" value="MerR_1"/>
    <property type="match status" value="1"/>
</dbReference>